<protein>
    <recommendedName>
        <fullName evidence="12">Tricalbin</fullName>
    </recommendedName>
</protein>
<proteinExistence type="predicted"/>
<keyword evidence="2" id="KW-0813">Transport</keyword>
<dbReference type="Pfam" id="PF00168">
    <property type="entry name" value="C2"/>
    <property type="match status" value="6"/>
</dbReference>
<keyword evidence="4" id="KW-0446">Lipid-binding</keyword>
<evidence type="ECO:0000259" key="9">
    <source>
        <dbReference type="PROSITE" id="PS51847"/>
    </source>
</evidence>
<keyword evidence="11" id="KW-1185">Reference proteome</keyword>
<dbReference type="GO" id="GO:0016020">
    <property type="term" value="C:membrane"/>
    <property type="evidence" value="ECO:0007669"/>
    <property type="project" value="UniProtKB-SubCell"/>
</dbReference>
<dbReference type="OrthoDB" id="270970at2759"/>
<keyword evidence="3" id="KW-0445">Lipid transport</keyword>
<dbReference type="CDD" id="cd21678">
    <property type="entry name" value="SMP_TCB"/>
    <property type="match status" value="1"/>
</dbReference>
<feature type="region of interest" description="Disordered" evidence="6">
    <location>
        <begin position="687"/>
        <end position="710"/>
    </location>
</feature>
<evidence type="ECO:0000256" key="1">
    <source>
        <dbReference type="ARBA" id="ARBA00004370"/>
    </source>
</evidence>
<dbReference type="PROSITE" id="PS51847">
    <property type="entry name" value="SMP"/>
    <property type="match status" value="1"/>
</dbReference>
<evidence type="ECO:0000256" key="5">
    <source>
        <dbReference type="ARBA" id="ARBA00023136"/>
    </source>
</evidence>
<feature type="domain" description="SMP-LTD" evidence="9">
    <location>
        <begin position="234"/>
        <end position="439"/>
    </location>
</feature>
<dbReference type="InterPro" id="IPR035892">
    <property type="entry name" value="C2_domain_sf"/>
</dbReference>
<feature type="domain" description="C2" evidence="8">
    <location>
        <begin position="1149"/>
        <end position="1272"/>
    </location>
</feature>
<feature type="domain" description="C2" evidence="8">
    <location>
        <begin position="1511"/>
        <end position="1632"/>
    </location>
</feature>
<evidence type="ECO:0000256" key="6">
    <source>
        <dbReference type="SAM" id="MobiDB-lite"/>
    </source>
</evidence>
<dbReference type="Proteomes" id="UP000193642">
    <property type="component" value="Unassembled WGS sequence"/>
</dbReference>
<dbReference type="Pfam" id="PF25669">
    <property type="entry name" value="SMP_MUG190-like"/>
    <property type="match status" value="1"/>
</dbReference>
<feature type="transmembrane region" description="Helical" evidence="7">
    <location>
        <begin position="174"/>
        <end position="207"/>
    </location>
</feature>
<evidence type="ECO:0000256" key="3">
    <source>
        <dbReference type="ARBA" id="ARBA00023055"/>
    </source>
</evidence>
<keyword evidence="7" id="KW-0812">Transmembrane</keyword>
<comment type="subcellular location">
    <subcellularLocation>
        <location evidence="1">Membrane</location>
    </subcellularLocation>
</comment>
<feature type="domain" description="C2" evidence="8">
    <location>
        <begin position="835"/>
        <end position="956"/>
    </location>
</feature>
<reference evidence="10 11" key="1">
    <citation type="submission" date="2016-07" db="EMBL/GenBank/DDBJ databases">
        <title>Pervasive Adenine N6-methylation of Active Genes in Fungi.</title>
        <authorList>
            <consortium name="DOE Joint Genome Institute"/>
            <person name="Mondo S.J."/>
            <person name="Dannebaum R.O."/>
            <person name="Kuo R.C."/>
            <person name="Labutti K."/>
            <person name="Haridas S."/>
            <person name="Kuo A."/>
            <person name="Salamov A."/>
            <person name="Ahrendt S.R."/>
            <person name="Lipzen A."/>
            <person name="Sullivan W."/>
            <person name="Andreopoulos W.B."/>
            <person name="Clum A."/>
            <person name="Lindquist E."/>
            <person name="Daum C."/>
            <person name="Ramamoorthy G.K."/>
            <person name="Gryganskyi A."/>
            <person name="Culley D."/>
            <person name="Magnuson J.K."/>
            <person name="James T.Y."/>
            <person name="O'Malley M.A."/>
            <person name="Stajich J.E."/>
            <person name="Spatafora J.W."/>
            <person name="Visel A."/>
            <person name="Grigoriev I.V."/>
        </authorList>
    </citation>
    <scope>NUCLEOTIDE SEQUENCE [LARGE SCALE GENOMIC DNA]</scope>
    <source>
        <strain evidence="10 11">JEL800</strain>
    </source>
</reference>
<dbReference type="Gene3D" id="2.60.40.150">
    <property type="entry name" value="C2 domain"/>
    <property type="match status" value="6"/>
</dbReference>
<dbReference type="STRING" id="329046.A0A1Y2D2K6"/>
<accession>A0A1Y2D2K6</accession>
<evidence type="ECO:0000256" key="7">
    <source>
        <dbReference type="SAM" id="Phobius"/>
    </source>
</evidence>
<dbReference type="GO" id="GO:0006869">
    <property type="term" value="P:lipid transport"/>
    <property type="evidence" value="ECO:0007669"/>
    <property type="project" value="UniProtKB-KW"/>
</dbReference>
<keyword evidence="5 7" id="KW-0472">Membrane</keyword>
<evidence type="ECO:0000313" key="10">
    <source>
        <dbReference type="EMBL" id="ORY53531.1"/>
    </source>
</evidence>
<organism evidence="10 11">
    <name type="scientific">Rhizoclosmatium globosum</name>
    <dbReference type="NCBI Taxonomy" id="329046"/>
    <lineage>
        <taxon>Eukaryota</taxon>
        <taxon>Fungi</taxon>
        <taxon>Fungi incertae sedis</taxon>
        <taxon>Chytridiomycota</taxon>
        <taxon>Chytridiomycota incertae sedis</taxon>
        <taxon>Chytridiomycetes</taxon>
        <taxon>Chytridiales</taxon>
        <taxon>Chytriomycetaceae</taxon>
        <taxon>Rhizoclosmatium</taxon>
    </lineage>
</organism>
<feature type="compositionally biased region" description="Polar residues" evidence="6">
    <location>
        <begin position="694"/>
        <end position="704"/>
    </location>
</feature>
<keyword evidence="7" id="KW-1133">Transmembrane helix</keyword>
<evidence type="ECO:0008006" key="12">
    <source>
        <dbReference type="Google" id="ProtNLM"/>
    </source>
</evidence>
<evidence type="ECO:0000256" key="2">
    <source>
        <dbReference type="ARBA" id="ARBA00022448"/>
    </source>
</evidence>
<evidence type="ECO:0000259" key="8">
    <source>
        <dbReference type="PROSITE" id="PS50004"/>
    </source>
</evidence>
<dbReference type="CDD" id="cd00030">
    <property type="entry name" value="C2"/>
    <property type="match status" value="2"/>
</dbReference>
<comment type="caution">
    <text evidence="10">The sequence shown here is derived from an EMBL/GenBank/DDBJ whole genome shotgun (WGS) entry which is preliminary data.</text>
</comment>
<dbReference type="SUPFAM" id="SSF49562">
    <property type="entry name" value="C2 domain (Calcium/lipid-binding domain, CaLB)"/>
    <property type="match status" value="6"/>
</dbReference>
<name>A0A1Y2D2K6_9FUNG</name>
<feature type="domain" description="C2" evidence="8">
    <location>
        <begin position="1284"/>
        <end position="1402"/>
    </location>
</feature>
<dbReference type="SMART" id="SM00239">
    <property type="entry name" value="C2"/>
    <property type="match status" value="6"/>
</dbReference>
<dbReference type="InterPro" id="IPR052455">
    <property type="entry name" value="Tricalbin_domain"/>
</dbReference>
<dbReference type="PANTHER" id="PTHR46980">
    <property type="entry name" value="TRICALBIN-1-RELATED"/>
    <property type="match status" value="1"/>
</dbReference>
<dbReference type="PROSITE" id="PS50004">
    <property type="entry name" value="C2"/>
    <property type="match status" value="6"/>
</dbReference>
<feature type="domain" description="C2" evidence="8">
    <location>
        <begin position="432"/>
        <end position="566"/>
    </location>
</feature>
<dbReference type="GO" id="GO:0008289">
    <property type="term" value="F:lipid binding"/>
    <property type="evidence" value="ECO:0007669"/>
    <property type="project" value="UniProtKB-KW"/>
</dbReference>
<feature type="compositionally biased region" description="Low complexity" evidence="6">
    <location>
        <begin position="1677"/>
        <end position="1688"/>
    </location>
</feature>
<gene>
    <name evidence="10" type="ORF">BCR33DRAFT_710938</name>
</gene>
<dbReference type="PANTHER" id="PTHR46980:SF2">
    <property type="entry name" value="TRICALBIN-1-RELATED"/>
    <property type="match status" value="1"/>
</dbReference>
<feature type="region of interest" description="Disordered" evidence="6">
    <location>
        <begin position="1663"/>
        <end position="1689"/>
    </location>
</feature>
<dbReference type="EMBL" id="MCGO01000001">
    <property type="protein sequence ID" value="ORY53531.1"/>
    <property type="molecule type" value="Genomic_DNA"/>
</dbReference>
<dbReference type="InterPro" id="IPR000008">
    <property type="entry name" value="C2_dom"/>
</dbReference>
<sequence length="1707" mass="188211">MSEPEDTSGGSPSVGSAEIDSGVAAKNRFKAAATAAGSDATKMRLIAQLAMAKRRTAEQLRPDNNSNNLNDLTASDKFRAATQTVIATQALADSLKDSTTTTTTEQEEDAQASARAAVFALTGFTLAEEQPVPSFLHATLKTLVRHKAVFDAQIDGVKASLDGIIHWEAIMNTLYITVAIFFAWFVGYWQLGIGWVFVAMFFVNGAYRRNMQRIKGKVEVEASRILGLKKLETDVETVEWFNQFLRNFWLQYEPGLSASLKSSIDQTLYSSKPSFLDDLSLTIFTLGSEAPRIDQIKTMVQRSDDTLIMEWGLLFVPVDEDGVSKRDRERGNVRHSKIEIKAKFGMGVLGPLAIPIPVVVEHLEFRGNLRLELKFVSKYPHVSKIEYCFTETPIVDFSLRPLKAIDMMDMPGLKNSLNQIVASALSSYVTPRKNTIDLDAIMNGTGAEVPVGLLKITLHEAKHLKNFELAGISDPYVLVRLGGKEVARTKTIANSLNPYWGQTLYVPVLNTHIQWIQEDVSVDSLELEVFDDNEASSDKSMGCVAPLRISRWVKLLDDSKLGPNANEETPVRGPRPDSAGSMTTIDEPSAPKKKETAPTPEPEVQPPEPPKSLSSGPDLSPEERETFVTEWGTPYDESGSDVWHPLVTKDSIVNPNKEKKKTPALGEVRLEMAYLPLMTLEAVTAAKTTKPENSEISTRGSTETLKAPATPATASGVLTVTVHSGKEFPGQRVSTLRGEVTALDGGQEWAVCGSTPAVKRSNNPTWDCPIRFFVSDTESASVKVTIKDGHKTVGDVILEVKTILKSLQSKDPIIDWFKLSNAESSKLRLTFQFHPLNPLFKTNKPSSSRMPKGVLKFKLVKAKSLVNVEIMGRKSDPYAKISIGRVLMGASLVKDNTLDPVWNETFYGVMYSRMQTITIELWDYNNVKKDKTLGTVEIKVDDLLKANELPWAEQSQLMQKYLNDGLKVEISGSIMRVLAPIYLQKGDLENEAVQASKNTYQKVKEFEQDKIAPMLSKVGLDAEKMEHRMETVMQKMGIQEKADDKLAVGDSTSSLSQQTTASLADAKAALLQRGFLYFELEYYDVMPPENQITALDQEQYEFIERTKNDVTKEVSRLNMLTQVKVLTPEESFDRIQEVIKRGYVGSLDPDRAALLTLPKPIDIIQAHDSGILRFHIYGAQGITKPIDAYIDIRLDDESVYSTRIQKKSQTPSWNATTDICIRSVQGQRLSIILFDARDTEKRNAKEDHMVGIWNAFLTDILGHRKKWITLSGAGGSDEIKLCLSTGYMPINKSLSDTIHNSGMLYIDFHSATNLEAVDNGGTSDPYCLIQLNDDLIHKTQVHKKNLNPVFNESINIAITSRLKSTINFILKDYNAIGRHTTLGTAELDLMDIKTGELLKVSIPLAGARCGELNMSIFFDYNAGGITSAVRKNTTTIDAAAARGENGEENAALKMTKGTMIGTIDAIKEIGKQFKGSPKQSQENVLSAIQVASNLGAEVKDLTHASEEEKQQYGLTHMGSASNVFVSSISGNVILAIESARELKAVDENGEADPYVKVTQLLHGKVKTLHKTRVVKKNRNPTWNETCQFAVPPARITLVIKDYNLFGSSKPLGEVELDLDIMFGKDNEFDTWIPVGLGGMGEIHVSGVLQRAVEPARSITNISIRSEDNSSVHGGGPSHPVGSVSPNVSLGRKAKVLSAWKRSPAPSS</sequence>
<feature type="compositionally biased region" description="Pro residues" evidence="6">
    <location>
        <begin position="599"/>
        <end position="610"/>
    </location>
</feature>
<feature type="domain" description="C2" evidence="8">
    <location>
        <begin position="699"/>
        <end position="817"/>
    </location>
</feature>
<evidence type="ECO:0000256" key="4">
    <source>
        <dbReference type="ARBA" id="ARBA00023121"/>
    </source>
</evidence>
<feature type="region of interest" description="Disordered" evidence="6">
    <location>
        <begin position="560"/>
        <end position="627"/>
    </location>
</feature>
<dbReference type="InterPro" id="IPR031468">
    <property type="entry name" value="SMP_LBD"/>
</dbReference>
<evidence type="ECO:0000313" key="11">
    <source>
        <dbReference type="Proteomes" id="UP000193642"/>
    </source>
</evidence>